<evidence type="ECO:0000313" key="2">
    <source>
        <dbReference type="EMBL" id="KAJ8020848.1"/>
    </source>
</evidence>
<accession>A0A9Q0YDS3</accession>
<reference evidence="2" key="1">
    <citation type="submission" date="2021-10" db="EMBL/GenBank/DDBJ databases">
        <title>Tropical sea cucumber genome reveals ecological adaptation and Cuvierian tubules defense mechanism.</title>
        <authorList>
            <person name="Chen T."/>
        </authorList>
    </citation>
    <scope>NUCLEOTIDE SEQUENCE</scope>
    <source>
        <strain evidence="2">Nanhai2018</strain>
        <tissue evidence="2">Muscle</tissue>
    </source>
</reference>
<proteinExistence type="predicted"/>
<evidence type="ECO:0000313" key="3">
    <source>
        <dbReference type="Proteomes" id="UP001152320"/>
    </source>
</evidence>
<gene>
    <name evidence="2" type="ORF">HOLleu_40549</name>
</gene>
<feature type="compositionally biased region" description="Basic and acidic residues" evidence="1">
    <location>
        <begin position="204"/>
        <end position="217"/>
    </location>
</feature>
<dbReference type="EMBL" id="JAIZAY010000022">
    <property type="protein sequence ID" value="KAJ8020848.1"/>
    <property type="molecule type" value="Genomic_DNA"/>
</dbReference>
<dbReference type="AlphaFoldDB" id="A0A9Q0YDS3"/>
<organism evidence="2 3">
    <name type="scientific">Holothuria leucospilota</name>
    <name type="common">Black long sea cucumber</name>
    <name type="synonym">Mertensiothuria leucospilota</name>
    <dbReference type="NCBI Taxonomy" id="206669"/>
    <lineage>
        <taxon>Eukaryota</taxon>
        <taxon>Metazoa</taxon>
        <taxon>Echinodermata</taxon>
        <taxon>Eleutherozoa</taxon>
        <taxon>Echinozoa</taxon>
        <taxon>Holothuroidea</taxon>
        <taxon>Aspidochirotacea</taxon>
        <taxon>Aspidochirotida</taxon>
        <taxon>Holothuriidae</taxon>
        <taxon>Holothuria</taxon>
    </lineage>
</organism>
<protein>
    <submittedName>
        <fullName evidence="2">Uncharacterized protein</fullName>
    </submittedName>
</protein>
<name>A0A9Q0YDS3_HOLLE</name>
<dbReference type="Proteomes" id="UP001152320">
    <property type="component" value="Chromosome 22"/>
</dbReference>
<sequence>MDVSFYLAGFTNVCVMRNIPDVENTSQSRRNRKTRSPAIFFDEKKKLILNEDISYIFGTYGGEGLQENYSNDLFIISGSTGEEKTISIPFCRRKCFNTYDGHYHCPICSFDLFEYYLIEGERPNTVDTCTWKRKTAFQQHLHKDHGAEKMDGMVTIARFKGKRSVPENILAKCPANYLQLVDEMKRRKRNFQPTLERYFKSKKARLDDSASSDDKESNPFSQEM</sequence>
<comment type="caution">
    <text evidence="2">The sequence shown here is derived from an EMBL/GenBank/DDBJ whole genome shotgun (WGS) entry which is preliminary data.</text>
</comment>
<evidence type="ECO:0000256" key="1">
    <source>
        <dbReference type="SAM" id="MobiDB-lite"/>
    </source>
</evidence>
<feature type="region of interest" description="Disordered" evidence="1">
    <location>
        <begin position="202"/>
        <end position="224"/>
    </location>
</feature>
<keyword evidence="3" id="KW-1185">Reference proteome</keyword>